<reference evidence="3" key="3">
    <citation type="journal article" date="2008" name="Nucleic Acids Res.">
        <title>The rice annotation project database (RAP-DB): 2008 update.</title>
        <authorList>
            <consortium name="The rice annotation project (RAP)"/>
        </authorList>
    </citation>
    <scope>GENOME REANNOTATION</scope>
    <source>
        <strain evidence="3">cv. Nipponbare</strain>
    </source>
</reference>
<dbReference type="PANTHER" id="PTHR24299:SF31">
    <property type="entry name" value="FLAVONOID 3',5'-HYDROXYLASE 2-LIKE"/>
    <property type="match status" value="1"/>
</dbReference>
<dbReference type="AlphaFoldDB" id="Q5N9F6"/>
<reference evidence="2" key="1">
    <citation type="journal article" date="2002" name="Nature">
        <title>The genome sequence and structure of rice chromosome 1.</title>
        <authorList>
            <person name="Sasaki T."/>
            <person name="Matsumoto T."/>
            <person name="Yamamoto K."/>
            <person name="Sakata K."/>
            <person name="Baba T."/>
            <person name="Katayose Y."/>
            <person name="Wu J."/>
            <person name="Niimura Y."/>
            <person name="Cheng Z."/>
            <person name="Nagamura Y."/>
            <person name="Antonio B.A."/>
            <person name="Kanamori H."/>
            <person name="Hosokawa S."/>
            <person name="Masukawa M."/>
            <person name="Arikawa K."/>
            <person name="Chiden Y."/>
            <person name="Hayashi M."/>
            <person name="Okamoto M."/>
            <person name="Ando T."/>
            <person name="Aoki H."/>
            <person name="Arita K."/>
            <person name="Hamada M."/>
            <person name="Harada C."/>
            <person name="Hijishita S."/>
            <person name="Honda M."/>
            <person name="Ichikawa Y."/>
            <person name="Idonuma A."/>
            <person name="Iijima M."/>
            <person name="Ikeda M."/>
            <person name="Ikeno M."/>
            <person name="Itoh S."/>
            <person name="Itoh T."/>
            <person name="Itoh Y."/>
            <person name="Itoh Y."/>
            <person name="Iwabuchi A."/>
            <person name="Kamiya K."/>
            <person name="Karasawa W."/>
            <person name="Katagiri S."/>
            <person name="Kikuta A."/>
            <person name="Kobayashi N."/>
            <person name="Kono I."/>
            <person name="Machita K."/>
            <person name="Maehara T."/>
            <person name="Mizuno H."/>
            <person name="Mizubayashi T."/>
            <person name="Mukai Y."/>
            <person name="Nagasaki H."/>
            <person name="Nakashima M."/>
            <person name="Nakama Y."/>
            <person name="Nakamichi Y."/>
            <person name="Nakamura M."/>
            <person name="Namiki N."/>
            <person name="Negishi M."/>
            <person name="Ohta I."/>
            <person name="Ono N."/>
            <person name="Saji S."/>
            <person name="Sakai K."/>
            <person name="Shibata M."/>
            <person name="Shimokawa T."/>
            <person name="Shomura A."/>
            <person name="Song J."/>
            <person name="Takazaki Y."/>
            <person name="Terasawa K."/>
            <person name="Tsuji K."/>
            <person name="Waki K."/>
            <person name="Yamagata H."/>
            <person name="Yamane H."/>
            <person name="Yoshiki S."/>
            <person name="Yoshihara R."/>
            <person name="Yukawa K."/>
            <person name="Zhong H."/>
            <person name="Iwama H."/>
            <person name="Endo T."/>
            <person name="Ito H."/>
            <person name="Hahn J.H."/>
            <person name="Kim H.I."/>
            <person name="Eun M.Y."/>
            <person name="Yano M."/>
            <person name="Jiang J."/>
            <person name="Gojobori T."/>
        </authorList>
    </citation>
    <scope>NUCLEOTIDE SEQUENCE</scope>
</reference>
<evidence type="ECO:0000313" key="2">
    <source>
        <dbReference type="EMBL" id="BAD81900.1"/>
    </source>
</evidence>
<sequence length="113" mass="11522">MELAALCTDPVVLSAAFLCLLLNLSLCSYRPPSPGGGRRLPLGPPGVPVLGALPLVGPAPHADLASLARKYGPIMYLKMGTCGVVDVRGEGFLSGAPRRGWSAAVRQGGGVSL</sequence>
<organism evidence="2">
    <name type="scientific">Oryza sativa subsp. japonica</name>
    <name type="common">Rice</name>
    <dbReference type="NCBI Taxonomy" id="39947"/>
    <lineage>
        <taxon>Eukaryota</taxon>
        <taxon>Viridiplantae</taxon>
        <taxon>Streptophyta</taxon>
        <taxon>Embryophyta</taxon>
        <taxon>Tracheophyta</taxon>
        <taxon>Spermatophyta</taxon>
        <taxon>Magnoliopsida</taxon>
        <taxon>Liliopsida</taxon>
        <taxon>Poales</taxon>
        <taxon>Poaceae</taxon>
        <taxon>BOP clade</taxon>
        <taxon>Oryzoideae</taxon>
        <taxon>Oryzeae</taxon>
        <taxon>Oryzinae</taxon>
        <taxon>Oryza</taxon>
        <taxon>Oryza sativa</taxon>
    </lineage>
</organism>
<name>Q5N9F6_ORYSJ</name>
<dbReference type="GO" id="GO:0016705">
    <property type="term" value="F:oxidoreductase activity, acting on paired donors, with incorporation or reduction of molecular oxygen"/>
    <property type="evidence" value="ECO:0007669"/>
    <property type="project" value="InterPro"/>
</dbReference>
<accession>Q5N9F6</accession>
<dbReference type="InterPro" id="IPR036396">
    <property type="entry name" value="Cyt_P450_sf"/>
</dbReference>
<dbReference type="SUPFAM" id="SSF48264">
    <property type="entry name" value="Cytochrome P450"/>
    <property type="match status" value="1"/>
</dbReference>
<dbReference type="GO" id="GO:0020037">
    <property type="term" value="F:heme binding"/>
    <property type="evidence" value="ECO:0007669"/>
    <property type="project" value="InterPro"/>
</dbReference>
<reference evidence="3" key="2">
    <citation type="journal article" date="2005" name="Nature">
        <title>The map-based sequence of the rice genome.</title>
        <authorList>
            <consortium name="International rice genome sequencing project (IRGSP)"/>
            <person name="Matsumoto T."/>
            <person name="Wu J."/>
            <person name="Kanamori H."/>
            <person name="Katayose Y."/>
            <person name="Fujisawa M."/>
            <person name="Namiki N."/>
            <person name="Mizuno H."/>
            <person name="Yamamoto K."/>
            <person name="Antonio B.A."/>
            <person name="Baba T."/>
            <person name="Sakata K."/>
            <person name="Nagamura Y."/>
            <person name="Aoki H."/>
            <person name="Arikawa K."/>
            <person name="Arita K."/>
            <person name="Bito T."/>
            <person name="Chiden Y."/>
            <person name="Fujitsuka N."/>
            <person name="Fukunaka R."/>
            <person name="Hamada M."/>
            <person name="Harada C."/>
            <person name="Hayashi A."/>
            <person name="Hijishita S."/>
            <person name="Honda M."/>
            <person name="Hosokawa S."/>
            <person name="Ichikawa Y."/>
            <person name="Idonuma A."/>
            <person name="Iijima M."/>
            <person name="Ikeda M."/>
            <person name="Ikeno M."/>
            <person name="Ito K."/>
            <person name="Ito S."/>
            <person name="Ito T."/>
            <person name="Ito Y."/>
            <person name="Ito Y."/>
            <person name="Iwabuchi A."/>
            <person name="Kamiya K."/>
            <person name="Karasawa W."/>
            <person name="Kurita K."/>
            <person name="Katagiri S."/>
            <person name="Kikuta A."/>
            <person name="Kobayashi H."/>
            <person name="Kobayashi N."/>
            <person name="Machita K."/>
            <person name="Maehara T."/>
            <person name="Masukawa M."/>
            <person name="Mizubayashi T."/>
            <person name="Mukai Y."/>
            <person name="Nagasaki H."/>
            <person name="Nagata Y."/>
            <person name="Naito S."/>
            <person name="Nakashima M."/>
            <person name="Nakama Y."/>
            <person name="Nakamichi Y."/>
            <person name="Nakamura M."/>
            <person name="Meguro A."/>
            <person name="Negishi M."/>
            <person name="Ohta I."/>
            <person name="Ohta T."/>
            <person name="Okamoto M."/>
            <person name="Ono N."/>
            <person name="Saji S."/>
            <person name="Sakaguchi M."/>
            <person name="Sakai K."/>
            <person name="Shibata M."/>
            <person name="Shimokawa T."/>
            <person name="Song J."/>
            <person name="Takazaki Y."/>
            <person name="Terasawa K."/>
            <person name="Tsugane M."/>
            <person name="Tsuji K."/>
            <person name="Ueda S."/>
            <person name="Waki K."/>
            <person name="Yamagata H."/>
            <person name="Yamamoto M."/>
            <person name="Yamamoto S."/>
            <person name="Yamane H."/>
            <person name="Yoshiki S."/>
            <person name="Yoshihara R."/>
            <person name="Yukawa K."/>
            <person name="Zhong H."/>
            <person name="Yano M."/>
            <person name="Yuan Q."/>
            <person name="Ouyang S."/>
            <person name="Liu J."/>
            <person name="Jones K.M."/>
            <person name="Gansberger K."/>
            <person name="Moffat K."/>
            <person name="Hill J."/>
            <person name="Bera J."/>
            <person name="Fadrosh D."/>
            <person name="Jin S."/>
            <person name="Johri S."/>
            <person name="Kim M."/>
            <person name="Overton L."/>
            <person name="Reardon M."/>
            <person name="Tsitrin T."/>
            <person name="Vuong H."/>
            <person name="Weaver B."/>
            <person name="Ciecko A."/>
            <person name="Tallon L."/>
            <person name="Jackson J."/>
            <person name="Pai G."/>
            <person name="Aken S.V."/>
            <person name="Utterback T."/>
            <person name="Reidmuller S."/>
            <person name="Feldblyum T."/>
            <person name="Hsiao J."/>
            <person name="Zismann V."/>
            <person name="Iobst S."/>
            <person name="de Vazeille A.R."/>
            <person name="Buell C.R."/>
            <person name="Ying K."/>
            <person name="Li Y."/>
            <person name="Lu T."/>
            <person name="Huang Y."/>
            <person name="Zhao Q."/>
            <person name="Feng Q."/>
            <person name="Zhang L."/>
            <person name="Zhu J."/>
            <person name="Weng Q."/>
            <person name="Mu J."/>
            <person name="Lu Y."/>
            <person name="Fan D."/>
            <person name="Liu Y."/>
            <person name="Guan J."/>
            <person name="Zhang Y."/>
            <person name="Yu S."/>
            <person name="Liu X."/>
            <person name="Zhang Y."/>
            <person name="Hong G."/>
            <person name="Han B."/>
            <person name="Choisne N."/>
            <person name="Demange N."/>
            <person name="Orjeda G."/>
            <person name="Samain S."/>
            <person name="Cattolico L."/>
            <person name="Pelletier E."/>
            <person name="Couloux A."/>
            <person name="Segurens B."/>
            <person name="Wincker P."/>
            <person name="D'Hont A."/>
            <person name="Scarpelli C."/>
            <person name="Weissenbach J."/>
            <person name="Salanoubat M."/>
            <person name="Quetier F."/>
            <person name="Yu Y."/>
            <person name="Kim H.R."/>
            <person name="Rambo T."/>
            <person name="Currie J."/>
            <person name="Collura K."/>
            <person name="Luo M."/>
            <person name="Yang T."/>
            <person name="Ammiraju J.S.S."/>
            <person name="Engler F."/>
            <person name="Soderlund C."/>
            <person name="Wing R.A."/>
            <person name="Palmer L.E."/>
            <person name="de la Bastide M."/>
            <person name="Spiegel L."/>
            <person name="Nascimento L."/>
            <person name="Zutavern T."/>
            <person name="O'Shaughnessy A."/>
            <person name="Dike S."/>
            <person name="Dedhia N."/>
            <person name="Preston R."/>
            <person name="Balija V."/>
            <person name="McCombie W.R."/>
            <person name="Chow T."/>
            <person name="Chen H."/>
            <person name="Chung M."/>
            <person name="Chen C."/>
            <person name="Shaw J."/>
            <person name="Wu H."/>
            <person name="Hsiao K."/>
            <person name="Chao Y."/>
            <person name="Chu M."/>
            <person name="Cheng C."/>
            <person name="Hour A."/>
            <person name="Lee P."/>
            <person name="Lin S."/>
            <person name="Lin Y."/>
            <person name="Liou J."/>
            <person name="Liu S."/>
            <person name="Hsing Y."/>
            <person name="Raghuvanshi S."/>
            <person name="Mohanty A."/>
            <person name="Bharti A.K."/>
            <person name="Gaur A."/>
            <person name="Gupta V."/>
            <person name="Kumar D."/>
            <person name="Ravi V."/>
            <person name="Vij S."/>
            <person name="Kapur A."/>
            <person name="Khurana P."/>
            <person name="Khurana P."/>
            <person name="Khurana J.P."/>
            <person name="Tyagi A.K."/>
            <person name="Gaikwad K."/>
            <person name="Singh A."/>
            <person name="Dalal V."/>
            <person name="Srivastava S."/>
            <person name="Dixit A."/>
            <person name="Pal A.K."/>
            <person name="Ghazi I.A."/>
            <person name="Yadav M."/>
            <person name="Pandit A."/>
            <person name="Bhargava A."/>
            <person name="Sureshbabu K."/>
            <person name="Batra K."/>
            <person name="Sharma T.R."/>
            <person name="Mohapatra T."/>
            <person name="Singh N.K."/>
            <person name="Messing J."/>
            <person name="Nelson A.B."/>
            <person name="Fuks G."/>
            <person name="Kavchok S."/>
            <person name="Keizer G."/>
            <person name="Linton E."/>
            <person name="Llaca V."/>
            <person name="Song R."/>
            <person name="Tanyolac B."/>
            <person name="Young S."/>
            <person name="Ho-Il K."/>
            <person name="Hahn J.H."/>
            <person name="Sangsakoo G."/>
            <person name="Vanavichit A."/>
            <person name="de Mattos Luiz.A.T."/>
            <person name="Zimmer P.D."/>
            <person name="Malone G."/>
            <person name="Dellagostin O."/>
            <person name="de Oliveira A.C."/>
            <person name="Bevan M."/>
            <person name="Bancroft I."/>
            <person name="Minx P."/>
            <person name="Cordum H."/>
            <person name="Wilson R."/>
            <person name="Cheng Z."/>
            <person name="Jin W."/>
            <person name="Jiang J."/>
            <person name="Leong S.A."/>
            <person name="Iwama H."/>
            <person name="Gojobori T."/>
            <person name="Itoh T."/>
            <person name="Niimura Y."/>
            <person name="Fujii Y."/>
            <person name="Habara T."/>
            <person name="Sakai H."/>
            <person name="Sato Y."/>
            <person name="Wilson G."/>
            <person name="Kumar K."/>
            <person name="McCouch S."/>
            <person name="Juretic N."/>
            <person name="Hoen D."/>
            <person name="Wright S."/>
            <person name="Bruskiewich R."/>
            <person name="Bureau T."/>
            <person name="Miyao A."/>
            <person name="Hirochika H."/>
            <person name="Nishikawa T."/>
            <person name="Kadowaki K."/>
            <person name="Sugiura M."/>
            <person name="Burr B."/>
            <person name="Sasaki T."/>
        </authorList>
    </citation>
    <scope>NUCLEOTIDE SEQUENCE [LARGE SCALE GENOMIC DNA]</scope>
    <source>
        <strain evidence="3">cv. Nipponbare</strain>
    </source>
</reference>
<dbReference type="Proteomes" id="UP000000763">
    <property type="component" value="Chromosome 1"/>
</dbReference>
<dbReference type="PANTHER" id="PTHR24299">
    <property type="entry name" value="CYTOCHROME P450 FAMILY 1"/>
    <property type="match status" value="1"/>
</dbReference>
<dbReference type="GO" id="GO:0004497">
    <property type="term" value="F:monooxygenase activity"/>
    <property type="evidence" value="ECO:0007669"/>
    <property type="project" value="InterPro"/>
</dbReference>
<dbReference type="Gene3D" id="1.10.630.10">
    <property type="entry name" value="Cytochrome P450"/>
    <property type="match status" value="1"/>
</dbReference>
<protein>
    <submittedName>
        <fullName evidence="2">Uncharacterized protein</fullName>
    </submittedName>
</protein>
<proteinExistence type="predicted"/>
<dbReference type="GO" id="GO:0005506">
    <property type="term" value="F:iron ion binding"/>
    <property type="evidence" value="ECO:0007669"/>
    <property type="project" value="InterPro"/>
</dbReference>
<dbReference type="EMBL" id="AP003227">
    <property type="protein sequence ID" value="BAD81668.1"/>
    <property type="molecule type" value="Genomic_DNA"/>
</dbReference>
<dbReference type="EMBL" id="AP003261">
    <property type="protein sequence ID" value="BAD81900.1"/>
    <property type="molecule type" value="Genomic_DNA"/>
</dbReference>
<evidence type="ECO:0000313" key="1">
    <source>
        <dbReference type="EMBL" id="BAD81668.1"/>
    </source>
</evidence>
<gene>
    <name evidence="1" type="ORF">P0018C10.33</name>
    <name evidence="2" type="ORF">P0471B04.44</name>
</gene>
<dbReference type="Proteomes" id="UP000817658">
    <property type="component" value="Chromosome 1"/>
</dbReference>
<evidence type="ECO:0000313" key="3">
    <source>
        <dbReference type="Proteomes" id="UP000000763"/>
    </source>
</evidence>